<reference evidence="8" key="1">
    <citation type="submission" date="2025-08" db="UniProtKB">
        <authorList>
            <consortium name="RefSeq"/>
        </authorList>
    </citation>
    <scope>IDENTIFICATION</scope>
    <source>
        <tissue evidence="8">Testes</tissue>
    </source>
</reference>
<organism evidence="7 8">
    <name type="scientific">Saccoglossus kowalevskii</name>
    <name type="common">Acorn worm</name>
    <dbReference type="NCBI Taxonomy" id="10224"/>
    <lineage>
        <taxon>Eukaryota</taxon>
        <taxon>Metazoa</taxon>
        <taxon>Hemichordata</taxon>
        <taxon>Enteropneusta</taxon>
        <taxon>Harrimaniidae</taxon>
        <taxon>Saccoglossus</taxon>
    </lineage>
</organism>
<comment type="similarity">
    <text evidence="2">Belongs to the TMEM45 family.</text>
</comment>
<dbReference type="PANTHER" id="PTHR16007:SF15">
    <property type="entry name" value="TRANSMEMBRANE PROTEIN 45B"/>
    <property type="match status" value="1"/>
</dbReference>
<evidence type="ECO:0000313" key="7">
    <source>
        <dbReference type="Proteomes" id="UP000694865"/>
    </source>
</evidence>
<evidence type="ECO:0000256" key="4">
    <source>
        <dbReference type="ARBA" id="ARBA00022989"/>
    </source>
</evidence>
<dbReference type="InterPro" id="IPR006904">
    <property type="entry name" value="DUF716"/>
</dbReference>
<keyword evidence="4 6" id="KW-1133">Transmembrane helix</keyword>
<evidence type="ECO:0000256" key="2">
    <source>
        <dbReference type="ARBA" id="ARBA00006948"/>
    </source>
</evidence>
<accession>A0ABM0MLY7</accession>
<gene>
    <name evidence="8" type="primary">LOC100378384</name>
</gene>
<dbReference type="InterPro" id="IPR042127">
    <property type="entry name" value="TMEM45"/>
</dbReference>
<dbReference type="RefSeq" id="XP_006821028.1">
    <property type="nucleotide sequence ID" value="XM_006820965.1"/>
</dbReference>
<feature type="transmembrane region" description="Helical" evidence="6">
    <location>
        <begin position="190"/>
        <end position="215"/>
    </location>
</feature>
<feature type="transmembrane region" description="Helical" evidence="6">
    <location>
        <begin position="127"/>
        <end position="145"/>
    </location>
</feature>
<evidence type="ECO:0000256" key="5">
    <source>
        <dbReference type="ARBA" id="ARBA00023136"/>
    </source>
</evidence>
<protein>
    <submittedName>
        <fullName evidence="8">Transmembrane protein 45B-like</fullName>
    </submittedName>
</protein>
<comment type="subcellular location">
    <subcellularLocation>
        <location evidence="1">Membrane</location>
        <topology evidence="1">Multi-pass membrane protein</topology>
    </subcellularLocation>
</comment>
<evidence type="ECO:0000256" key="6">
    <source>
        <dbReference type="SAM" id="Phobius"/>
    </source>
</evidence>
<sequence length="252" mass="28722">MVRLPTTNGEDDSENAMDYPRSLWKESSLLCSLLLALFSEQSWPYKKWAMFDKNDPGRRFVHSAEWQHCTMYTFFGVAGAVQILARTCVCGLKEFEKFFLALAYFVEGLLFYFHVHGRTPLDISVHYMLVIAVMLAAAVTVAEIWKGDDPLLPFIRTGLTITQGTWFWQVGFMLYPPNGVQWDEDSHSNIMFVTMAFCWHIVACILVMAGVYGIVSLCLRSKGVYLVPYKQVEDEYQVGLMSLDDKGSSDNE</sequence>
<name>A0ABM0MLY7_SACKO</name>
<dbReference type="Pfam" id="PF04819">
    <property type="entry name" value="DUF716"/>
    <property type="match status" value="1"/>
</dbReference>
<dbReference type="GeneID" id="100378384"/>
<proteinExistence type="inferred from homology"/>
<evidence type="ECO:0000256" key="1">
    <source>
        <dbReference type="ARBA" id="ARBA00004141"/>
    </source>
</evidence>
<keyword evidence="5 6" id="KW-0472">Membrane</keyword>
<feature type="transmembrane region" description="Helical" evidence="6">
    <location>
        <begin position="97"/>
        <end position="115"/>
    </location>
</feature>
<keyword evidence="3 6" id="KW-0812">Transmembrane</keyword>
<evidence type="ECO:0000313" key="8">
    <source>
        <dbReference type="RefSeq" id="XP_006821028.1"/>
    </source>
</evidence>
<dbReference type="Proteomes" id="UP000694865">
    <property type="component" value="Unplaced"/>
</dbReference>
<evidence type="ECO:0000256" key="3">
    <source>
        <dbReference type="ARBA" id="ARBA00022692"/>
    </source>
</evidence>
<dbReference type="PANTHER" id="PTHR16007">
    <property type="entry name" value="EPIDIDYMAL MEMBRANE PROTEIN E9-RELATED"/>
    <property type="match status" value="1"/>
</dbReference>
<keyword evidence="7" id="KW-1185">Reference proteome</keyword>